<keyword evidence="7" id="KW-0735">Signal-anchor</keyword>
<protein>
    <submittedName>
        <fullName evidence="11">Dolichyl-diphosphooligosaccharide--protein glycosyltransferase subunit 4</fullName>
    </submittedName>
</protein>
<dbReference type="GO" id="GO:0005789">
    <property type="term" value="C:endoplasmic reticulum membrane"/>
    <property type="evidence" value="ECO:0007669"/>
    <property type="project" value="UniProtKB-SubCell"/>
</dbReference>
<dbReference type="SUPFAM" id="SSF103464">
    <property type="entry name" value="Oligosaccharyltransferase subunit ost4p"/>
    <property type="match status" value="1"/>
</dbReference>
<comment type="subcellular location">
    <subcellularLocation>
        <location evidence="2">Endoplasmic reticulum membrane</location>
        <topology evidence="2">Single-pass type III membrane protein</topology>
    </subcellularLocation>
</comment>
<keyword evidence="5 10" id="KW-0812">Transmembrane</keyword>
<evidence type="ECO:0000256" key="9">
    <source>
        <dbReference type="ARBA" id="ARBA00023136"/>
    </source>
</evidence>
<evidence type="ECO:0000313" key="11">
    <source>
        <dbReference type="WBParaSite" id="SSTP_0000197450.1"/>
    </source>
</evidence>
<proteinExistence type="inferred from homology"/>
<dbReference type="InterPro" id="IPR036330">
    <property type="entry name" value="Ost4p_sf"/>
</dbReference>
<keyword evidence="8 10" id="KW-1133">Transmembrane helix</keyword>
<feature type="transmembrane region" description="Helical" evidence="10">
    <location>
        <begin position="6"/>
        <end position="28"/>
    </location>
</feature>
<evidence type="ECO:0000256" key="1">
    <source>
        <dbReference type="ARBA" id="ARBA00002791"/>
    </source>
</evidence>
<dbReference type="WBParaSite" id="SSTP_0000197450.1">
    <property type="protein sequence ID" value="SSTP_0000197450.1"/>
    <property type="gene ID" value="SSTP_0000197450"/>
</dbReference>
<reference evidence="11" key="1">
    <citation type="submission" date="2015-08" db="UniProtKB">
        <authorList>
            <consortium name="WormBaseParasite"/>
        </authorList>
    </citation>
    <scope>IDENTIFICATION</scope>
</reference>
<keyword evidence="6" id="KW-0256">Endoplasmic reticulum</keyword>
<dbReference type="InterPro" id="IPR018943">
    <property type="entry name" value="Oligosaccaryltransferase"/>
</dbReference>
<organism evidence="11">
    <name type="scientific">Strongyloides stercoralis</name>
    <name type="common">Threadworm</name>
    <dbReference type="NCBI Taxonomy" id="6248"/>
    <lineage>
        <taxon>Eukaryota</taxon>
        <taxon>Metazoa</taxon>
        <taxon>Ecdysozoa</taxon>
        <taxon>Nematoda</taxon>
        <taxon>Chromadorea</taxon>
        <taxon>Rhabditida</taxon>
        <taxon>Tylenchina</taxon>
        <taxon>Panagrolaimomorpha</taxon>
        <taxon>Strongyloidoidea</taxon>
        <taxon>Strongyloididae</taxon>
        <taxon>Strongyloides</taxon>
    </lineage>
</organism>
<sequence length="38" mass="4272">MITDMQLGIVVNVLGVSIFVLVIIYHFIVANQKKVKNN</sequence>
<name>A0A0K0DXK9_STRER</name>
<evidence type="ECO:0000256" key="4">
    <source>
        <dbReference type="ARBA" id="ARBA00011157"/>
    </source>
</evidence>
<accession>A0A0K0DXK9</accession>
<evidence type="ECO:0000256" key="2">
    <source>
        <dbReference type="ARBA" id="ARBA00004643"/>
    </source>
</evidence>
<dbReference type="AlphaFoldDB" id="A0A0K0DXK9"/>
<evidence type="ECO:0000256" key="7">
    <source>
        <dbReference type="ARBA" id="ARBA00022968"/>
    </source>
</evidence>
<comment type="subunit">
    <text evidence="4">Component of the oligosaccharyltransferase (OST) complex.</text>
</comment>
<keyword evidence="9 10" id="KW-0472">Membrane</keyword>
<comment type="function">
    <text evidence="1">Subunit of the oligosaccharyl transferase (OST) complex that catalyzes the initial transfer of a defined glycan (Glc(3)Man(9)GlcNAc(2) in eukaryotes) from the lipid carrier dolichol-pyrophosphate to an asparagine residue within an Asn-X-Ser/Thr consensus motif in nascent polypeptide chains, the first step in protein N-glycosylation. N-glycosylation occurs cotranslationally and the complex associates with the Sec61 complex at the channel-forming translocon complex that mediates protein translocation across the endoplasmic reticulum (ER). All subunits are required for a maximal enzyme activity.</text>
</comment>
<evidence type="ECO:0000256" key="6">
    <source>
        <dbReference type="ARBA" id="ARBA00022824"/>
    </source>
</evidence>
<dbReference type="Pfam" id="PF10215">
    <property type="entry name" value="Ost4"/>
    <property type="match status" value="1"/>
</dbReference>
<evidence type="ECO:0000256" key="10">
    <source>
        <dbReference type="SAM" id="Phobius"/>
    </source>
</evidence>
<evidence type="ECO:0000256" key="3">
    <source>
        <dbReference type="ARBA" id="ARBA00007685"/>
    </source>
</evidence>
<evidence type="ECO:0000256" key="8">
    <source>
        <dbReference type="ARBA" id="ARBA00022989"/>
    </source>
</evidence>
<evidence type="ECO:0000256" key="5">
    <source>
        <dbReference type="ARBA" id="ARBA00022692"/>
    </source>
</evidence>
<comment type="similarity">
    <text evidence="3">Belongs to the OST4 family.</text>
</comment>